<feature type="domain" description="Reverse transcriptase Ty1/copia-type" evidence="1">
    <location>
        <begin position="3"/>
        <end position="87"/>
    </location>
</feature>
<protein>
    <submittedName>
        <fullName evidence="2">Transposon Ty5-1 protein YCL074W family</fullName>
    </submittedName>
</protein>
<dbReference type="Gramene" id="C.cajan_03294.t">
    <property type="protein sequence ID" value="C.cajan_03294.t.cds1"/>
    <property type="gene ID" value="C.cajan_03294"/>
</dbReference>
<gene>
    <name evidence="2" type="ORF">KK1_003370</name>
</gene>
<accession>A0A151SQK6</accession>
<sequence>MFSNTLISHGFTQSKYDYTFFTKGLKATFIAILVYVDDIVLAIPSSNMINVAKTMLQRQFKLKDLGDLKFFLGLELLKSRKGIYLCKGTIL</sequence>
<reference evidence="2 3" key="1">
    <citation type="journal article" date="2012" name="Nat. Biotechnol.">
        <title>Draft genome sequence of pigeonpea (Cajanus cajan), an orphan legume crop of resource-poor farmers.</title>
        <authorList>
            <person name="Varshney R.K."/>
            <person name="Chen W."/>
            <person name="Li Y."/>
            <person name="Bharti A.K."/>
            <person name="Saxena R.K."/>
            <person name="Schlueter J.A."/>
            <person name="Donoghue M.T."/>
            <person name="Azam S."/>
            <person name="Fan G."/>
            <person name="Whaley A.M."/>
            <person name="Farmer A.D."/>
            <person name="Sheridan J."/>
            <person name="Iwata A."/>
            <person name="Tuteja R."/>
            <person name="Penmetsa R.V."/>
            <person name="Wu W."/>
            <person name="Upadhyaya H.D."/>
            <person name="Yang S.P."/>
            <person name="Shah T."/>
            <person name="Saxena K.B."/>
            <person name="Michael T."/>
            <person name="McCombie W.R."/>
            <person name="Yang B."/>
            <person name="Zhang G."/>
            <person name="Yang H."/>
            <person name="Wang J."/>
            <person name="Spillane C."/>
            <person name="Cook D.R."/>
            <person name="May G.D."/>
            <person name="Xu X."/>
            <person name="Jackson S.A."/>
        </authorList>
    </citation>
    <scope>NUCLEOTIDE SEQUENCE [LARGE SCALE GENOMIC DNA]</scope>
    <source>
        <strain evidence="3">cv. Asha</strain>
    </source>
</reference>
<evidence type="ECO:0000313" key="2">
    <source>
        <dbReference type="EMBL" id="KYP57114.1"/>
    </source>
</evidence>
<proteinExistence type="predicted"/>
<dbReference type="Pfam" id="PF07727">
    <property type="entry name" value="RVT_2"/>
    <property type="match status" value="1"/>
</dbReference>
<dbReference type="AlphaFoldDB" id="A0A151SQK6"/>
<evidence type="ECO:0000313" key="3">
    <source>
        <dbReference type="Proteomes" id="UP000075243"/>
    </source>
</evidence>
<organism evidence="2 3">
    <name type="scientific">Cajanus cajan</name>
    <name type="common">Pigeon pea</name>
    <name type="synonym">Cajanus indicus</name>
    <dbReference type="NCBI Taxonomy" id="3821"/>
    <lineage>
        <taxon>Eukaryota</taxon>
        <taxon>Viridiplantae</taxon>
        <taxon>Streptophyta</taxon>
        <taxon>Embryophyta</taxon>
        <taxon>Tracheophyta</taxon>
        <taxon>Spermatophyta</taxon>
        <taxon>Magnoliopsida</taxon>
        <taxon>eudicotyledons</taxon>
        <taxon>Gunneridae</taxon>
        <taxon>Pentapetalae</taxon>
        <taxon>rosids</taxon>
        <taxon>fabids</taxon>
        <taxon>Fabales</taxon>
        <taxon>Fabaceae</taxon>
        <taxon>Papilionoideae</taxon>
        <taxon>50 kb inversion clade</taxon>
        <taxon>NPAAA clade</taxon>
        <taxon>indigoferoid/millettioid clade</taxon>
        <taxon>Phaseoleae</taxon>
        <taxon>Cajanus</taxon>
    </lineage>
</organism>
<name>A0A151SQK6_CAJCA</name>
<keyword evidence="3" id="KW-1185">Reference proteome</keyword>
<evidence type="ECO:0000259" key="1">
    <source>
        <dbReference type="Pfam" id="PF07727"/>
    </source>
</evidence>
<dbReference type="InterPro" id="IPR013103">
    <property type="entry name" value="RVT_2"/>
</dbReference>
<dbReference type="Proteomes" id="UP000075243">
    <property type="component" value="Chromosome 11"/>
</dbReference>
<dbReference type="EMBL" id="CM003613">
    <property type="protein sequence ID" value="KYP57114.1"/>
    <property type="molecule type" value="Genomic_DNA"/>
</dbReference>